<organism evidence="4 5">
    <name type="scientific">Lentithecium fluviatile CBS 122367</name>
    <dbReference type="NCBI Taxonomy" id="1168545"/>
    <lineage>
        <taxon>Eukaryota</taxon>
        <taxon>Fungi</taxon>
        <taxon>Dikarya</taxon>
        <taxon>Ascomycota</taxon>
        <taxon>Pezizomycotina</taxon>
        <taxon>Dothideomycetes</taxon>
        <taxon>Pleosporomycetidae</taxon>
        <taxon>Pleosporales</taxon>
        <taxon>Massarineae</taxon>
        <taxon>Lentitheciaceae</taxon>
        <taxon>Lentithecium</taxon>
    </lineage>
</organism>
<dbReference type="Gene3D" id="3.30.40.10">
    <property type="entry name" value="Zinc/RING finger domain, C3HC4 (zinc finger)"/>
    <property type="match status" value="1"/>
</dbReference>
<dbReference type="PANTHER" id="PTHR16047:SF7">
    <property type="entry name" value="E3 UBIQUITIN-PROTEIN LIGASE RFWD3"/>
    <property type="match status" value="1"/>
</dbReference>
<dbReference type="PANTHER" id="PTHR16047">
    <property type="entry name" value="RFWD3 PROTEIN"/>
    <property type="match status" value="1"/>
</dbReference>
<reference evidence="4" key="1">
    <citation type="journal article" date="2020" name="Stud. Mycol.">
        <title>101 Dothideomycetes genomes: a test case for predicting lifestyles and emergence of pathogens.</title>
        <authorList>
            <person name="Haridas S."/>
            <person name="Albert R."/>
            <person name="Binder M."/>
            <person name="Bloem J."/>
            <person name="Labutti K."/>
            <person name="Salamov A."/>
            <person name="Andreopoulos B."/>
            <person name="Baker S."/>
            <person name="Barry K."/>
            <person name="Bills G."/>
            <person name="Bluhm B."/>
            <person name="Cannon C."/>
            <person name="Castanera R."/>
            <person name="Culley D."/>
            <person name="Daum C."/>
            <person name="Ezra D."/>
            <person name="Gonzalez J."/>
            <person name="Henrissat B."/>
            <person name="Kuo A."/>
            <person name="Liang C."/>
            <person name="Lipzen A."/>
            <person name="Lutzoni F."/>
            <person name="Magnuson J."/>
            <person name="Mondo S."/>
            <person name="Nolan M."/>
            <person name="Ohm R."/>
            <person name="Pangilinan J."/>
            <person name="Park H.-J."/>
            <person name="Ramirez L."/>
            <person name="Alfaro M."/>
            <person name="Sun H."/>
            <person name="Tritt A."/>
            <person name="Yoshinaga Y."/>
            <person name="Zwiers L.-H."/>
            <person name="Turgeon B."/>
            <person name="Goodwin S."/>
            <person name="Spatafora J."/>
            <person name="Crous P."/>
            <person name="Grigoriev I."/>
        </authorList>
    </citation>
    <scope>NUCLEOTIDE SEQUENCE</scope>
    <source>
        <strain evidence="4">CBS 122367</strain>
    </source>
</reference>
<evidence type="ECO:0000313" key="4">
    <source>
        <dbReference type="EMBL" id="KAF2683680.1"/>
    </source>
</evidence>
<dbReference type="InterPro" id="IPR037381">
    <property type="entry name" value="RFWD3"/>
</dbReference>
<dbReference type="GO" id="GO:0005634">
    <property type="term" value="C:nucleus"/>
    <property type="evidence" value="ECO:0007669"/>
    <property type="project" value="InterPro"/>
</dbReference>
<keyword evidence="1" id="KW-0862">Zinc</keyword>
<dbReference type="Pfam" id="PF13639">
    <property type="entry name" value="zf-RING_2"/>
    <property type="match status" value="1"/>
</dbReference>
<dbReference type="OrthoDB" id="8062037at2759"/>
<feature type="domain" description="RING-type" evidence="3">
    <location>
        <begin position="15"/>
        <end position="60"/>
    </location>
</feature>
<feature type="region of interest" description="Disordered" evidence="2">
    <location>
        <begin position="326"/>
        <end position="350"/>
    </location>
</feature>
<evidence type="ECO:0000259" key="3">
    <source>
        <dbReference type="PROSITE" id="PS50089"/>
    </source>
</evidence>
<dbReference type="GO" id="GO:0004842">
    <property type="term" value="F:ubiquitin-protein transferase activity"/>
    <property type="evidence" value="ECO:0007669"/>
    <property type="project" value="InterPro"/>
</dbReference>
<keyword evidence="5" id="KW-1185">Reference proteome</keyword>
<dbReference type="AlphaFoldDB" id="A0A6G1J0G9"/>
<evidence type="ECO:0000313" key="5">
    <source>
        <dbReference type="Proteomes" id="UP000799291"/>
    </source>
</evidence>
<protein>
    <recommendedName>
        <fullName evidence="3">RING-type domain-containing protein</fullName>
    </recommendedName>
</protein>
<dbReference type="InterPro" id="IPR013083">
    <property type="entry name" value="Znf_RING/FYVE/PHD"/>
</dbReference>
<gene>
    <name evidence="4" type="ORF">K458DRAFT_452324</name>
</gene>
<dbReference type="EMBL" id="MU005583">
    <property type="protein sequence ID" value="KAF2683680.1"/>
    <property type="molecule type" value="Genomic_DNA"/>
</dbReference>
<sequence>MEDFINRKLKPTESCIVCTEPFDGKHIPVALPCCHIFGHECIKNWLRNGRGNTKSCPFCRRAIFENADPPAFDTASIWKALDEQPPERLHFFLTDVWARVQQLWRGRLSGNFATAELLDKIILPALLKTADRAANPFMDSFNLLGGSWNSLGRPDRAPGLGEPLVRLAHLMSQSSCVLPKWLTSVQRMNLLFWKANASLTISEDNINWNHIIEAAKLENQRYFPLLHLYTLLISQSLAHMEPPKEWPTCRHGIMNLVVERCCRRIGGDWNGKPSNEFKDLLVVVFEELKRHQLENGKMSLRSHAGEEHVVAGLWAMAMWRRGNAPRSVRSSEVSPARARSTRGWGSCDEG</sequence>
<keyword evidence="1" id="KW-0479">Metal-binding</keyword>
<dbReference type="GO" id="GO:0008270">
    <property type="term" value="F:zinc ion binding"/>
    <property type="evidence" value="ECO:0007669"/>
    <property type="project" value="UniProtKB-KW"/>
</dbReference>
<dbReference type="Proteomes" id="UP000799291">
    <property type="component" value="Unassembled WGS sequence"/>
</dbReference>
<evidence type="ECO:0000256" key="1">
    <source>
        <dbReference type="PROSITE-ProRule" id="PRU00175"/>
    </source>
</evidence>
<accession>A0A6G1J0G9</accession>
<dbReference type="SUPFAM" id="SSF57850">
    <property type="entry name" value="RING/U-box"/>
    <property type="match status" value="1"/>
</dbReference>
<dbReference type="GO" id="GO:0036297">
    <property type="term" value="P:interstrand cross-link repair"/>
    <property type="evidence" value="ECO:0007669"/>
    <property type="project" value="InterPro"/>
</dbReference>
<keyword evidence="1" id="KW-0863">Zinc-finger</keyword>
<dbReference type="GO" id="GO:0016567">
    <property type="term" value="P:protein ubiquitination"/>
    <property type="evidence" value="ECO:0007669"/>
    <property type="project" value="InterPro"/>
</dbReference>
<evidence type="ECO:0000256" key="2">
    <source>
        <dbReference type="SAM" id="MobiDB-lite"/>
    </source>
</evidence>
<proteinExistence type="predicted"/>
<dbReference type="SMART" id="SM00184">
    <property type="entry name" value="RING"/>
    <property type="match status" value="1"/>
</dbReference>
<dbReference type="PROSITE" id="PS50089">
    <property type="entry name" value="ZF_RING_2"/>
    <property type="match status" value="1"/>
</dbReference>
<name>A0A6G1J0G9_9PLEO</name>
<dbReference type="InterPro" id="IPR001841">
    <property type="entry name" value="Znf_RING"/>
</dbReference>